<dbReference type="InterPro" id="IPR001544">
    <property type="entry name" value="Aminotrans_IV"/>
</dbReference>
<dbReference type="PANTHER" id="PTHR11825">
    <property type="entry name" value="SUBGROUP IIII AMINOTRANSFERASE"/>
    <property type="match status" value="1"/>
</dbReference>
<keyword evidence="6" id="KW-0663">Pyridoxal phosphate</keyword>
<evidence type="ECO:0000256" key="9">
    <source>
        <dbReference type="SAM" id="Phobius"/>
    </source>
</evidence>
<dbReference type="GO" id="GO:0009099">
    <property type="term" value="P:L-valine biosynthetic process"/>
    <property type="evidence" value="ECO:0007669"/>
    <property type="project" value="TreeGrafter"/>
</dbReference>
<feature type="chain" id="PRO_5009310466" evidence="10">
    <location>
        <begin position="22"/>
        <end position="708"/>
    </location>
</feature>
<feature type="region of interest" description="Disordered" evidence="8">
    <location>
        <begin position="363"/>
        <end position="385"/>
    </location>
</feature>
<dbReference type="SUPFAM" id="SSF56752">
    <property type="entry name" value="D-aminoacid aminotransferase-like PLP-dependent enzymes"/>
    <property type="match status" value="1"/>
</dbReference>
<comment type="cofactor">
    <cofactor evidence="1">
        <name>pyridoxal 5'-phosphate</name>
        <dbReference type="ChEBI" id="CHEBI:597326"/>
    </cofactor>
</comment>
<keyword evidence="9" id="KW-1133">Transmembrane helix</keyword>
<keyword evidence="3" id="KW-0032">Aminotransferase</keyword>
<evidence type="ECO:0000256" key="3">
    <source>
        <dbReference type="ARBA" id="ARBA00022576"/>
    </source>
</evidence>
<proteinExistence type="inferred from homology"/>
<evidence type="ECO:0000256" key="6">
    <source>
        <dbReference type="ARBA" id="ARBA00022898"/>
    </source>
</evidence>
<dbReference type="WBParaSite" id="Hba_00422">
    <property type="protein sequence ID" value="Hba_00422"/>
    <property type="gene ID" value="Hba_00422"/>
</dbReference>
<evidence type="ECO:0000256" key="7">
    <source>
        <dbReference type="ARBA" id="ARBA00023304"/>
    </source>
</evidence>
<keyword evidence="9" id="KW-0812">Transmembrane</keyword>
<dbReference type="InterPro" id="IPR036038">
    <property type="entry name" value="Aminotransferase-like"/>
</dbReference>
<accession>A0A1I7W701</accession>
<keyword evidence="10" id="KW-0732">Signal</keyword>
<evidence type="ECO:0000256" key="4">
    <source>
        <dbReference type="ARBA" id="ARBA00022605"/>
    </source>
</evidence>
<keyword evidence="7" id="KW-0100">Branched-chain amino acid biosynthesis</keyword>
<keyword evidence="11" id="KW-1185">Reference proteome</keyword>
<evidence type="ECO:0000256" key="5">
    <source>
        <dbReference type="ARBA" id="ARBA00022679"/>
    </source>
</evidence>
<keyword evidence="9" id="KW-0472">Membrane</keyword>
<evidence type="ECO:0000256" key="10">
    <source>
        <dbReference type="SAM" id="SignalP"/>
    </source>
</evidence>
<feature type="signal peptide" evidence="10">
    <location>
        <begin position="1"/>
        <end position="21"/>
    </location>
</feature>
<sequence length="708" mass="80552">MHKIILLKLNILFSLTQPLLTVKTTSQTLLVKLFSEPLQKLAQTETRNALCHMHRSQGFKSKVNFKQVIGFSFENSGFSMAFLALYNDYRLIRNTKRYAALVKEGMLQYESERAERYALLSDKNAELQAILNFNLSRHIPSTSLLPEIINEDTAALEEFEKKILEKYSDERVKDVKNYANEKLSITSQNTFTLQNEDISPVLGKRKINYEGNVNIKGIASFHKINEDVCNGGFSNTVCVPTINYTRFQCLNQSRGRYKFNFVGDSNKNEKFNMGLKCRGTTRHHSRTFRKVSGVNLLDHIRKDSCTYTNSEILDGDDDVFYSERGPRTPPYPENVIGNVMNTLLKVSKRVSFVGPRFMATSSQMPEVRASSKRRPSSDPHKSFYAAPNSSDFPKADLIIATSVVEDAKQIRQHTCNPYSSVPYDGEVEIFKDFDYDIRAKEQFKEIDYYYRNIADMISVSGTQLSEGLKCVESGVLDLDFDPEEMIKIISEQIRLDKEWVPYSSTSSLYIRPTLIGTDSTLGVGFPHSAKIFVITGPVGQYYTTGFQPISLLADSQYVRAFPGGVGAFKMGCNYAPTIWVGKEAAAKNCQQVLWLYGEQEEITEVGTMNIFVFWKNEDGDHHIYIYFFFFFSLLEMFGAGTACVVCPVGQILYNNRKGSYETLQIPTMQNKPNLMQRFYETINDIQQTSIALRLIFENVSHPLTTLGE</sequence>
<evidence type="ECO:0000256" key="1">
    <source>
        <dbReference type="ARBA" id="ARBA00001933"/>
    </source>
</evidence>
<dbReference type="Gene3D" id="3.30.470.10">
    <property type="match status" value="1"/>
</dbReference>
<dbReference type="GO" id="GO:0005739">
    <property type="term" value="C:mitochondrion"/>
    <property type="evidence" value="ECO:0007669"/>
    <property type="project" value="TreeGrafter"/>
</dbReference>
<dbReference type="PANTHER" id="PTHR11825:SF44">
    <property type="entry name" value="BRANCHED-CHAIN-AMINO-ACID AMINOTRANSFERASE"/>
    <property type="match status" value="1"/>
</dbReference>
<feature type="transmembrane region" description="Helical" evidence="9">
    <location>
        <begin position="623"/>
        <end position="648"/>
    </location>
</feature>
<evidence type="ECO:0000313" key="12">
    <source>
        <dbReference type="WBParaSite" id="Hba_00422"/>
    </source>
</evidence>
<evidence type="ECO:0000256" key="8">
    <source>
        <dbReference type="SAM" id="MobiDB-lite"/>
    </source>
</evidence>
<dbReference type="GO" id="GO:0009098">
    <property type="term" value="P:L-leucine biosynthetic process"/>
    <property type="evidence" value="ECO:0007669"/>
    <property type="project" value="TreeGrafter"/>
</dbReference>
<keyword evidence="4" id="KW-0028">Amino-acid biosynthesis</keyword>
<evidence type="ECO:0000313" key="11">
    <source>
        <dbReference type="Proteomes" id="UP000095283"/>
    </source>
</evidence>
<dbReference type="Pfam" id="PF01063">
    <property type="entry name" value="Aminotran_4"/>
    <property type="match status" value="1"/>
</dbReference>
<name>A0A1I7W701_HETBA</name>
<dbReference type="Gene3D" id="3.20.10.10">
    <property type="entry name" value="D-amino Acid Aminotransferase, subunit A, domain 2"/>
    <property type="match status" value="2"/>
</dbReference>
<dbReference type="InterPro" id="IPR043131">
    <property type="entry name" value="BCAT-like_N"/>
</dbReference>
<reference evidence="12" key="1">
    <citation type="submission" date="2016-11" db="UniProtKB">
        <authorList>
            <consortium name="WormBaseParasite"/>
        </authorList>
    </citation>
    <scope>IDENTIFICATION</scope>
</reference>
<dbReference type="InterPro" id="IPR005786">
    <property type="entry name" value="B_amino_transII"/>
</dbReference>
<organism evidence="11 12">
    <name type="scientific">Heterorhabditis bacteriophora</name>
    <name type="common">Entomopathogenic nematode worm</name>
    <dbReference type="NCBI Taxonomy" id="37862"/>
    <lineage>
        <taxon>Eukaryota</taxon>
        <taxon>Metazoa</taxon>
        <taxon>Ecdysozoa</taxon>
        <taxon>Nematoda</taxon>
        <taxon>Chromadorea</taxon>
        <taxon>Rhabditida</taxon>
        <taxon>Rhabditina</taxon>
        <taxon>Rhabditomorpha</taxon>
        <taxon>Strongyloidea</taxon>
        <taxon>Heterorhabditidae</taxon>
        <taxon>Heterorhabditis</taxon>
    </lineage>
</organism>
<dbReference type="AlphaFoldDB" id="A0A1I7W701"/>
<comment type="similarity">
    <text evidence="2">Belongs to the class-IV pyridoxal-phosphate-dependent aminotransferase family.</text>
</comment>
<dbReference type="Proteomes" id="UP000095283">
    <property type="component" value="Unplaced"/>
</dbReference>
<dbReference type="GO" id="GO:0004084">
    <property type="term" value="F:branched-chain-amino-acid transaminase activity"/>
    <property type="evidence" value="ECO:0007669"/>
    <property type="project" value="InterPro"/>
</dbReference>
<protein>
    <submittedName>
        <fullName evidence="12">Branched-chain-amino-acid transaminase</fullName>
    </submittedName>
</protein>
<keyword evidence="5" id="KW-0808">Transferase</keyword>
<evidence type="ECO:0000256" key="2">
    <source>
        <dbReference type="ARBA" id="ARBA00009320"/>
    </source>
</evidence>
<dbReference type="InterPro" id="IPR043132">
    <property type="entry name" value="BCAT-like_C"/>
</dbReference>